<dbReference type="InterPro" id="IPR014226">
    <property type="entry name" value="Spore_IM_YlbJ"/>
</dbReference>
<dbReference type="InterPro" id="IPR011642">
    <property type="entry name" value="Gate_dom"/>
</dbReference>
<proteinExistence type="predicted"/>
<evidence type="ECO:0000313" key="5">
    <source>
        <dbReference type="Proteomes" id="UP000367750"/>
    </source>
</evidence>
<evidence type="ECO:0000259" key="3">
    <source>
        <dbReference type="Pfam" id="PF07670"/>
    </source>
</evidence>
<reference evidence="4 5" key="1">
    <citation type="submission" date="2019-09" db="EMBL/GenBank/DDBJ databases">
        <title>Bacillus ochoae sp. nov., Paenibacillus whitsoniae sp. nov., Paenibacillus spiritus sp. nov. Isolated from the Mars Exploration Rover during spacecraft assembly.</title>
        <authorList>
            <person name="Seuylemezian A."/>
            <person name="Vaishampayan P."/>
        </authorList>
    </citation>
    <scope>NUCLEOTIDE SEQUENCE [LARGE SCALE GENOMIC DNA]</scope>
    <source>
        <strain evidence="4 5">MER_111</strain>
    </source>
</reference>
<gene>
    <name evidence="4" type="primary">ylbJ</name>
    <name evidence="4" type="ORF">F4V43_00465</name>
</gene>
<keyword evidence="5" id="KW-1185">Reference proteome</keyword>
<evidence type="ECO:0000256" key="2">
    <source>
        <dbReference type="SAM" id="Phobius"/>
    </source>
</evidence>
<dbReference type="NCBIfam" id="TIGR02871">
    <property type="entry name" value="spore_ylbJ"/>
    <property type="match status" value="1"/>
</dbReference>
<keyword evidence="2" id="KW-0472">Membrane</keyword>
<feature type="transmembrane region" description="Helical" evidence="2">
    <location>
        <begin position="148"/>
        <end position="168"/>
    </location>
</feature>
<keyword evidence="2" id="KW-0812">Transmembrane</keyword>
<dbReference type="PROSITE" id="PS51257">
    <property type="entry name" value="PROKAR_LIPOPROTEIN"/>
    <property type="match status" value="1"/>
</dbReference>
<feature type="transmembrane region" description="Helical" evidence="2">
    <location>
        <begin position="227"/>
        <end position="252"/>
    </location>
</feature>
<comment type="caution">
    <text evidence="4">The sequence shown here is derived from an EMBL/GenBank/DDBJ whole genome shotgun (WGS) entry which is preliminary data.</text>
</comment>
<keyword evidence="2" id="KW-1133">Transmembrane helix</keyword>
<protein>
    <submittedName>
        <fullName evidence="4">Sporulation integral membrane protein YlbJ</fullName>
    </submittedName>
</protein>
<feature type="transmembrane region" description="Helical" evidence="2">
    <location>
        <begin position="340"/>
        <end position="362"/>
    </location>
</feature>
<feature type="transmembrane region" description="Helical" evidence="2">
    <location>
        <begin position="382"/>
        <end position="412"/>
    </location>
</feature>
<feature type="transmembrane region" description="Helical" evidence="2">
    <location>
        <begin position="49"/>
        <end position="71"/>
    </location>
</feature>
<accession>A0A5J5GK54</accession>
<sequence>MKLKKFGTALLAAVLSACMLLLLAFPGASLASALRGVAVWWEVLFPSLFPFFVMSELMLGLGVVHLFGALLDPLMRPLFRIPGSGGFAAAMGYVSGYPVGARLTAKLREQGLVTREEGERLVAFTTSSDPIFLLGAVSVGFFRDASLGVLLAAAHYGGGLLIGLLMRFHGRRDRASRTPAAGPRRAEPAHGAGGSERSAAGSRGRLRQALAAMREARLKDGRSFGELLSGAVASSLQLIMVVGGLVVFFNVLMTLMDLAGVLKLLVGAAGSLLHLLGFPSGLAEAVTGGVFEVTLGTRLAGEAQAALPYRVAAAAFVLSWGGLSVHAQVASILSGSGLRYLPFLAARFAHGLLAASLALLLWEPLRGAAPVWSPAAAGLTAGGAAGSAAAAVLLGAGAAAAALAAAGAIGIVRGAARRIGRH</sequence>
<dbReference type="OrthoDB" id="1645614at2"/>
<dbReference type="RefSeq" id="WP_150456270.1">
    <property type="nucleotide sequence ID" value="NZ_VYKK01000001.1"/>
</dbReference>
<dbReference type="Pfam" id="PF07670">
    <property type="entry name" value="Gate"/>
    <property type="match status" value="1"/>
</dbReference>
<dbReference type="Proteomes" id="UP000367750">
    <property type="component" value="Unassembled WGS sequence"/>
</dbReference>
<organism evidence="4 5">
    <name type="scientific">Paenibacillus spiritus</name>
    <dbReference type="NCBI Taxonomy" id="2496557"/>
    <lineage>
        <taxon>Bacteria</taxon>
        <taxon>Bacillati</taxon>
        <taxon>Bacillota</taxon>
        <taxon>Bacilli</taxon>
        <taxon>Bacillales</taxon>
        <taxon>Paenibacillaceae</taxon>
        <taxon>Paenibacillus</taxon>
    </lineage>
</organism>
<name>A0A5J5GK54_9BACL</name>
<feature type="transmembrane region" description="Helical" evidence="2">
    <location>
        <begin position="121"/>
        <end position="142"/>
    </location>
</feature>
<feature type="transmembrane region" description="Helical" evidence="2">
    <location>
        <begin position="258"/>
        <end position="278"/>
    </location>
</feature>
<feature type="domain" description="Nucleoside transporter/FeoB GTPase Gate" evidence="3">
    <location>
        <begin position="43"/>
        <end position="117"/>
    </location>
</feature>
<evidence type="ECO:0000313" key="4">
    <source>
        <dbReference type="EMBL" id="KAA9008639.1"/>
    </source>
</evidence>
<dbReference type="AlphaFoldDB" id="A0A5J5GK54"/>
<evidence type="ECO:0000256" key="1">
    <source>
        <dbReference type="SAM" id="MobiDB-lite"/>
    </source>
</evidence>
<dbReference type="EMBL" id="VYKK01000001">
    <property type="protein sequence ID" value="KAA9008639.1"/>
    <property type="molecule type" value="Genomic_DNA"/>
</dbReference>
<feature type="region of interest" description="Disordered" evidence="1">
    <location>
        <begin position="175"/>
        <end position="203"/>
    </location>
</feature>